<feature type="domain" description="DUF4145" evidence="1">
    <location>
        <begin position="26"/>
        <end position="112"/>
    </location>
</feature>
<dbReference type="RefSeq" id="WP_244728501.1">
    <property type="nucleotide sequence ID" value="NZ_JALIRP010000009.1"/>
</dbReference>
<name>A0A9X1WUJ6_9BACL</name>
<sequence>MSSRTLKDILHSIYPEAAREYDLIENLFFQDKGSAAVKARAFLELIINQVLEYEKKNINIQSIYYASLADKISYLASEGFLDQEIQLAMNSVRKIGNKGAHNSSDITYPDVFSAHKNAHKVAVWFMELYSPEQFEAPEYDEPKPQSDLKTPDIELMVKSYLKKSGLIQEHQLVDDEKTNNEEEASILNKNLPVGDSYLIRELKRLQESSKEAVESAGSFSYYKEYLHVDRGPQLQVEKMLERKFNQQGSNLLLICGSVGDGKSHLLAYLRSRRPELIKDYTIINDATESYSPEMNAMETLVRELEGFKDQNLRTSNKRVILAINMGVLHNFIYDHSNEEFKELALFIEESNIFTQELTPNFTSEHFDLVSFGDYHPYQLTAEGPVSSFYSELMNKIFMKSDMNPFYLAHQEDVKSSVYTIAHYNYEFLQIEQVQHKILELVIEIILKYKLVISARSFLNFIVDIIMPDQPVSIVKMDEYEILDNMTPSLLFNREDRSVLLKWLHEISPLNRTRSKEIDELIVSLHSLQNKRDVIKEYITDETANRWFLSFWEGNEEVEHHAFNRVVDAVILTTYLQNKKFSNQTSDQDYKLYTQRLHGFNVKDMNIIRDIYKETTNVIYKWKESPREDFIYITPVHEKYRLAQRMKLKPNISHIKMQNGESLEIFKDRIRVTFDIGDYTSYLEIDFTLFQLFRRVLDGYKPNKQDEEEMVHFVEFIEKLMRSGKKKSQLLIHYIPDNKIFYLSKDEFTGYLFTGGNM</sequence>
<gene>
    <name evidence="2" type="primary">dptF</name>
    <name evidence="2" type="ORF">MUG84_20880</name>
</gene>
<dbReference type="Proteomes" id="UP001139347">
    <property type="component" value="Unassembled WGS sequence"/>
</dbReference>
<comment type="caution">
    <text evidence="2">The sequence shown here is derived from an EMBL/GenBank/DDBJ whole genome shotgun (WGS) entry which is preliminary data.</text>
</comment>
<organism evidence="2 3">
    <name type="scientific">Paenibacillus mangrovi</name>
    <dbReference type="NCBI Taxonomy" id="2931978"/>
    <lineage>
        <taxon>Bacteria</taxon>
        <taxon>Bacillati</taxon>
        <taxon>Bacillota</taxon>
        <taxon>Bacilli</taxon>
        <taxon>Bacillales</taxon>
        <taxon>Paenibacillaceae</taxon>
        <taxon>Paenibacillus</taxon>
    </lineage>
</organism>
<dbReference type="InterPro" id="IPR025285">
    <property type="entry name" value="DUF4145"/>
</dbReference>
<proteinExistence type="predicted"/>
<keyword evidence="3" id="KW-1185">Reference proteome</keyword>
<accession>A0A9X1WUJ6</accession>
<reference evidence="2" key="1">
    <citation type="submission" date="2022-04" db="EMBL/GenBank/DDBJ databases">
        <title>Paenibacillus mangrovi sp. nov., a novel endophytic bacterium isolated from bark of Kandelia candel.</title>
        <authorList>
            <person name="Tuo L."/>
        </authorList>
    </citation>
    <scope>NUCLEOTIDE SEQUENCE</scope>
    <source>
        <strain evidence="2">KQZ6P-2</strain>
    </source>
</reference>
<evidence type="ECO:0000313" key="2">
    <source>
        <dbReference type="EMBL" id="MCJ8014170.1"/>
    </source>
</evidence>
<dbReference type="NCBIfam" id="TIGR03238">
    <property type="entry name" value="dnd_assoc_3"/>
    <property type="match status" value="1"/>
</dbReference>
<evidence type="ECO:0000259" key="1">
    <source>
        <dbReference type="Pfam" id="PF13643"/>
    </source>
</evidence>
<dbReference type="EMBL" id="JALIRP010000009">
    <property type="protein sequence ID" value="MCJ8014170.1"/>
    <property type="molecule type" value="Genomic_DNA"/>
</dbReference>
<evidence type="ECO:0000313" key="3">
    <source>
        <dbReference type="Proteomes" id="UP001139347"/>
    </source>
</evidence>
<dbReference type="AlphaFoldDB" id="A0A9X1WUJ6"/>
<protein>
    <submittedName>
        <fullName evidence="2">DNA phosphorothioation-dependent restriction protein DptF</fullName>
    </submittedName>
</protein>
<dbReference type="Pfam" id="PF13643">
    <property type="entry name" value="DUF4145"/>
    <property type="match status" value="1"/>
</dbReference>
<dbReference type="InterPro" id="IPR017647">
    <property type="entry name" value="Dnd_assoc_3"/>
</dbReference>